<keyword evidence="3" id="KW-1185">Reference proteome</keyword>
<dbReference type="Proteomes" id="UP000572051">
    <property type="component" value="Unassembled WGS sequence"/>
</dbReference>
<dbReference type="AlphaFoldDB" id="A0A7Z0EMI8"/>
<dbReference type="SUPFAM" id="SSF51735">
    <property type="entry name" value="NAD(P)-binding Rossmann-fold domains"/>
    <property type="match status" value="1"/>
</dbReference>
<keyword evidence="2" id="KW-0560">Oxidoreductase</keyword>
<dbReference type="EMBL" id="JACCFS010000001">
    <property type="protein sequence ID" value="NYJ34632.1"/>
    <property type="molecule type" value="Genomic_DNA"/>
</dbReference>
<dbReference type="InterPro" id="IPR013149">
    <property type="entry name" value="ADH-like_C"/>
</dbReference>
<dbReference type="Gene3D" id="3.40.50.720">
    <property type="entry name" value="NAD(P)-binding Rossmann-like Domain"/>
    <property type="match status" value="1"/>
</dbReference>
<dbReference type="InterPro" id="IPR051397">
    <property type="entry name" value="Zn-ADH-like_protein"/>
</dbReference>
<dbReference type="InterPro" id="IPR036291">
    <property type="entry name" value="NAD(P)-bd_dom_sf"/>
</dbReference>
<gene>
    <name evidence="2" type="ORF">HNR10_002513</name>
</gene>
<feature type="domain" description="Enoyl reductase (ER)" evidence="1">
    <location>
        <begin position="10"/>
        <end position="332"/>
    </location>
</feature>
<proteinExistence type="predicted"/>
<evidence type="ECO:0000313" key="3">
    <source>
        <dbReference type="Proteomes" id="UP000572051"/>
    </source>
</evidence>
<dbReference type="EC" id="1.6.5.5" evidence="2"/>
<dbReference type="RefSeq" id="WP_179823328.1">
    <property type="nucleotide sequence ID" value="NZ_JACCFS010000001.1"/>
</dbReference>
<dbReference type="InterPro" id="IPR020843">
    <property type="entry name" value="ER"/>
</dbReference>
<dbReference type="InterPro" id="IPR011032">
    <property type="entry name" value="GroES-like_sf"/>
</dbReference>
<evidence type="ECO:0000313" key="2">
    <source>
        <dbReference type="EMBL" id="NYJ34632.1"/>
    </source>
</evidence>
<evidence type="ECO:0000259" key="1">
    <source>
        <dbReference type="SMART" id="SM00829"/>
    </source>
</evidence>
<comment type="caution">
    <text evidence="2">The sequence shown here is derived from an EMBL/GenBank/DDBJ whole genome shotgun (WGS) entry which is preliminary data.</text>
</comment>
<name>A0A7Z0EMI8_9ACTN</name>
<dbReference type="Gene3D" id="3.90.180.10">
    <property type="entry name" value="Medium-chain alcohol dehydrogenases, catalytic domain"/>
    <property type="match status" value="1"/>
</dbReference>
<accession>A0A7Z0EMI8</accession>
<dbReference type="Pfam" id="PF00107">
    <property type="entry name" value="ADH_zinc_N"/>
    <property type="match status" value="1"/>
</dbReference>
<protein>
    <submittedName>
        <fullName evidence="2">NADPH2:quinone reductase</fullName>
        <ecNumber evidence="2">1.6.5.5</ecNumber>
    </submittedName>
</protein>
<organism evidence="2 3">
    <name type="scientific">Nocardiopsis aegyptia</name>
    <dbReference type="NCBI Taxonomy" id="220378"/>
    <lineage>
        <taxon>Bacteria</taxon>
        <taxon>Bacillati</taxon>
        <taxon>Actinomycetota</taxon>
        <taxon>Actinomycetes</taxon>
        <taxon>Streptosporangiales</taxon>
        <taxon>Nocardiopsidaceae</taxon>
        <taxon>Nocardiopsis</taxon>
    </lineage>
</organism>
<dbReference type="InterPro" id="IPR013154">
    <property type="entry name" value="ADH-like_N"/>
</dbReference>
<dbReference type="SMART" id="SM00829">
    <property type="entry name" value="PKS_ER"/>
    <property type="match status" value="1"/>
</dbReference>
<reference evidence="2 3" key="1">
    <citation type="submission" date="2020-07" db="EMBL/GenBank/DDBJ databases">
        <title>Sequencing the genomes of 1000 actinobacteria strains.</title>
        <authorList>
            <person name="Klenk H.-P."/>
        </authorList>
    </citation>
    <scope>NUCLEOTIDE SEQUENCE [LARGE SCALE GENOMIC DNA]</scope>
    <source>
        <strain evidence="2 3">DSM 44442</strain>
    </source>
</reference>
<dbReference type="GO" id="GO:0003960">
    <property type="term" value="F:quinone reductase (NADPH) activity"/>
    <property type="evidence" value="ECO:0007669"/>
    <property type="project" value="UniProtKB-EC"/>
</dbReference>
<sequence>MRAVVVEEFGGPEVLVAREVPDPVAGPGQVLVDVVAANVMFLDTLVRRGWGADFFDTAPPYVPGSGIVGRVAAVGAGVDASWTGAVVMADTGTSDPETGLTRAPTGGYAAKAVVGADELIRVPDGLDPRTALAVLHDGPTALQLAEAARIERGAWVLVAAATGGAGSLVVQLARAAGARVVGAARGAAKLALARELGALETVDYTEPDWVAEAVALTGGGAAVVLDGAGGALGTAAFGAVADGGRFVSYGTSNGEFTEVPEGEAERRGVSVTGLFDLPPLPPADKRAATARALDLVAEGTLRPHVGATFPLERAAEAHTGLEERTTLGKSLLVV</sequence>
<dbReference type="SUPFAM" id="SSF50129">
    <property type="entry name" value="GroES-like"/>
    <property type="match status" value="1"/>
</dbReference>
<dbReference type="PANTHER" id="PTHR43677">
    <property type="entry name" value="SHORT-CHAIN DEHYDROGENASE/REDUCTASE"/>
    <property type="match status" value="1"/>
</dbReference>
<dbReference type="Pfam" id="PF08240">
    <property type="entry name" value="ADH_N"/>
    <property type="match status" value="1"/>
</dbReference>
<dbReference type="PANTHER" id="PTHR43677:SF4">
    <property type="entry name" value="QUINONE OXIDOREDUCTASE-LIKE PROTEIN 2"/>
    <property type="match status" value="1"/>
</dbReference>